<dbReference type="AlphaFoldDB" id="A0A4R9K0Q3"/>
<sequence length="126" mass="14575">MSEVKKKKTSKALSIRQPWAYLIVNRYKDIENRSWSTSFRGKVLIHAGKKFETEAYYYVLKKHKISLPPIEEFELGGIVGEAEIVDCVEKSKSKWFGGPYGFVLKNAKRKRFIPLKGQLGFFNVEV</sequence>
<dbReference type="EMBL" id="RQGD01000031">
    <property type="protein sequence ID" value="TGL58691.1"/>
    <property type="molecule type" value="Genomic_DNA"/>
</dbReference>
<gene>
    <name evidence="2" type="ORF">EHQ58_10260</name>
</gene>
<dbReference type="InterPro" id="IPR007374">
    <property type="entry name" value="ASCH_domain"/>
</dbReference>
<evidence type="ECO:0000313" key="2">
    <source>
        <dbReference type="EMBL" id="TGL58691.1"/>
    </source>
</evidence>
<evidence type="ECO:0000259" key="1">
    <source>
        <dbReference type="Pfam" id="PF04266"/>
    </source>
</evidence>
<dbReference type="Gene3D" id="2.30.130.30">
    <property type="entry name" value="Hypothetical protein"/>
    <property type="match status" value="1"/>
</dbReference>
<protein>
    <submittedName>
        <fullName evidence="2">ASCH domain-containing protein</fullName>
    </submittedName>
</protein>
<dbReference type="CDD" id="cd06554">
    <property type="entry name" value="ASCH_ASC-1_like"/>
    <property type="match status" value="1"/>
</dbReference>
<dbReference type="OrthoDB" id="359066at2"/>
<keyword evidence="3" id="KW-1185">Reference proteome</keyword>
<reference evidence="2" key="1">
    <citation type="journal article" date="2019" name="PLoS Negl. Trop. Dis.">
        <title>Revisiting the worldwide diversity of Leptospira species in the environment.</title>
        <authorList>
            <person name="Vincent A.T."/>
            <person name="Schiettekatte O."/>
            <person name="Bourhy P."/>
            <person name="Veyrier F.J."/>
            <person name="Picardeau M."/>
        </authorList>
    </citation>
    <scope>NUCLEOTIDE SEQUENCE [LARGE SCALE GENOMIC DNA]</scope>
    <source>
        <strain evidence="2">201702476</strain>
    </source>
</reference>
<proteinExistence type="predicted"/>
<dbReference type="Pfam" id="PF04266">
    <property type="entry name" value="ASCH"/>
    <property type="match status" value="1"/>
</dbReference>
<dbReference type="InterPro" id="IPR015947">
    <property type="entry name" value="PUA-like_sf"/>
</dbReference>
<dbReference type="Proteomes" id="UP000297693">
    <property type="component" value="Unassembled WGS sequence"/>
</dbReference>
<dbReference type="SUPFAM" id="SSF88697">
    <property type="entry name" value="PUA domain-like"/>
    <property type="match status" value="1"/>
</dbReference>
<name>A0A4R9K0Q3_9LEPT</name>
<feature type="domain" description="ASCH" evidence="1">
    <location>
        <begin position="13"/>
        <end position="89"/>
    </location>
</feature>
<dbReference type="RefSeq" id="WP_135623812.1">
    <property type="nucleotide sequence ID" value="NZ_RQGD01000031.1"/>
</dbReference>
<accession>A0A4R9K0Q3</accession>
<comment type="caution">
    <text evidence="2">The sequence shown here is derived from an EMBL/GenBank/DDBJ whole genome shotgun (WGS) entry which is preliminary data.</text>
</comment>
<evidence type="ECO:0000313" key="3">
    <source>
        <dbReference type="Proteomes" id="UP000297693"/>
    </source>
</evidence>
<organism evidence="2 3">
    <name type="scientific">Leptospira ognonensis</name>
    <dbReference type="NCBI Taxonomy" id="2484945"/>
    <lineage>
        <taxon>Bacteria</taxon>
        <taxon>Pseudomonadati</taxon>
        <taxon>Spirochaetota</taxon>
        <taxon>Spirochaetia</taxon>
        <taxon>Leptospirales</taxon>
        <taxon>Leptospiraceae</taxon>
        <taxon>Leptospira</taxon>
    </lineage>
</organism>